<organism evidence="7 8">
    <name type="scientific">Noviluteimonas lactosilytica</name>
    <dbReference type="NCBI Taxonomy" id="2888523"/>
    <lineage>
        <taxon>Bacteria</taxon>
        <taxon>Pseudomonadati</taxon>
        <taxon>Pseudomonadota</taxon>
        <taxon>Gammaproteobacteria</taxon>
        <taxon>Lysobacterales</taxon>
        <taxon>Lysobacteraceae</taxon>
        <taxon>Noviluteimonas</taxon>
    </lineage>
</organism>
<evidence type="ECO:0000256" key="4">
    <source>
        <dbReference type="ARBA" id="ARBA00023159"/>
    </source>
</evidence>
<keyword evidence="8" id="KW-1185">Reference proteome</keyword>
<dbReference type="Proteomes" id="UP001165293">
    <property type="component" value="Unassembled WGS sequence"/>
</dbReference>
<dbReference type="RefSeq" id="WP_230527187.1">
    <property type="nucleotide sequence ID" value="NZ_JAJGAK010000002.1"/>
</dbReference>
<dbReference type="SUPFAM" id="SSF117130">
    <property type="entry name" value="CsrA-like"/>
    <property type="match status" value="1"/>
</dbReference>
<comment type="subcellular location">
    <subcellularLocation>
        <location evidence="5">Cytoplasm</location>
    </subcellularLocation>
</comment>
<evidence type="ECO:0000256" key="2">
    <source>
        <dbReference type="ARBA" id="ARBA00022845"/>
    </source>
</evidence>
<dbReference type="HAMAP" id="MF_00167">
    <property type="entry name" value="CsrA"/>
    <property type="match status" value="1"/>
</dbReference>
<name>A0ABS8JJ11_9GAMM</name>
<dbReference type="EMBL" id="JAJGAK010000002">
    <property type="protein sequence ID" value="MCC8363572.1"/>
    <property type="molecule type" value="Genomic_DNA"/>
</dbReference>
<comment type="similarity">
    <text evidence="5">Belongs to the CsrA/RsmA family.</text>
</comment>
<protein>
    <recommendedName>
        <fullName evidence="5">Translational regulator CsrA</fullName>
    </recommendedName>
    <alternativeName>
        <fullName evidence="5">Carbon storage regulator</fullName>
    </alternativeName>
</protein>
<dbReference type="NCBIfam" id="TIGR00202">
    <property type="entry name" value="csrA"/>
    <property type="match status" value="1"/>
</dbReference>
<dbReference type="Pfam" id="PF02599">
    <property type="entry name" value="CsrA"/>
    <property type="match status" value="1"/>
</dbReference>
<keyword evidence="2 5" id="KW-0810">Translation regulation</keyword>
<accession>A0ABS8JJ11</accession>
<comment type="caution">
    <text evidence="7">The sequence shown here is derived from an EMBL/GenBank/DDBJ whole genome shotgun (WGS) entry which is preliminary data.</text>
</comment>
<proteinExistence type="inferred from homology"/>
<evidence type="ECO:0000256" key="6">
    <source>
        <dbReference type="SAM" id="MobiDB-lite"/>
    </source>
</evidence>
<comment type="function">
    <text evidence="5">A key translational regulator that binds mRNA to regulate translation initiation and/or mRNA stability. Mediates global changes in gene expression, shifting from rapid growth to stress survival by linking envelope stress, the stringent response and the catabolite repression systems. Usually binds in the 5'-UTR; binding at or near the Shine-Dalgarno sequence prevents ribosome-binding, repressing translation, binding elsewhere in the 5'-UTR can activate translation and/or stabilize the mRNA. Its function is antagonized by small RNA(s).</text>
</comment>
<keyword evidence="4 5" id="KW-0010">Activator</keyword>
<feature type="region of interest" description="Disordered" evidence="6">
    <location>
        <begin position="50"/>
        <end position="70"/>
    </location>
</feature>
<dbReference type="NCBIfam" id="NF002469">
    <property type="entry name" value="PRK01712.1"/>
    <property type="match status" value="1"/>
</dbReference>
<dbReference type="PANTHER" id="PTHR34984">
    <property type="entry name" value="CARBON STORAGE REGULATOR"/>
    <property type="match status" value="1"/>
</dbReference>
<dbReference type="Gene3D" id="2.60.40.4380">
    <property type="entry name" value="Translational regulator CsrA"/>
    <property type="match status" value="1"/>
</dbReference>
<keyword evidence="1 5" id="KW-0963">Cytoplasm</keyword>
<evidence type="ECO:0000313" key="7">
    <source>
        <dbReference type="EMBL" id="MCC8363572.1"/>
    </source>
</evidence>
<evidence type="ECO:0000256" key="5">
    <source>
        <dbReference type="HAMAP-Rule" id="MF_00167"/>
    </source>
</evidence>
<keyword evidence="3 5" id="KW-0694">RNA-binding</keyword>
<keyword evidence="5" id="KW-0678">Repressor</keyword>
<reference evidence="7" key="1">
    <citation type="submission" date="2021-10" db="EMBL/GenBank/DDBJ databases">
        <authorList>
            <person name="Lyu M."/>
            <person name="Wang X."/>
            <person name="Meng X."/>
            <person name="Xu K."/>
        </authorList>
    </citation>
    <scope>NUCLEOTIDE SEQUENCE</scope>
    <source>
        <strain evidence="7">A6</strain>
    </source>
</reference>
<gene>
    <name evidence="5 7" type="primary">csrA</name>
    <name evidence="7" type="ORF">LK996_10875</name>
</gene>
<dbReference type="InterPro" id="IPR003751">
    <property type="entry name" value="CsrA"/>
</dbReference>
<evidence type="ECO:0000256" key="1">
    <source>
        <dbReference type="ARBA" id="ARBA00022490"/>
    </source>
</evidence>
<comment type="subunit">
    <text evidence="5">Homodimer; the beta-strands of each monomer intercalate to form a hydrophobic core, while the alpha-helices form wings that extend away from the core.</text>
</comment>
<sequence length="70" mass="7495">MLILTRRVGETLMIGDSVTVTVLGVKGNQVRIGITAPKDVAVHREEIYQRIQRGEEPAEPQGKSGLPGAG</sequence>
<evidence type="ECO:0000256" key="3">
    <source>
        <dbReference type="ARBA" id="ARBA00022884"/>
    </source>
</evidence>
<dbReference type="InterPro" id="IPR036107">
    <property type="entry name" value="CsrA_sf"/>
</dbReference>
<dbReference type="PANTHER" id="PTHR34984:SF1">
    <property type="entry name" value="CARBON STORAGE REGULATOR"/>
    <property type="match status" value="1"/>
</dbReference>
<evidence type="ECO:0000313" key="8">
    <source>
        <dbReference type="Proteomes" id="UP001165293"/>
    </source>
</evidence>